<dbReference type="EMBL" id="JH973039">
    <property type="protein sequence ID" value="EKM73312.1"/>
    <property type="molecule type" value="Genomic_DNA"/>
</dbReference>
<feature type="chain" id="PRO_5003885796" evidence="2">
    <location>
        <begin position="21"/>
        <end position="62"/>
    </location>
</feature>
<evidence type="ECO:0000313" key="4">
    <source>
        <dbReference type="Proteomes" id="UP000008493"/>
    </source>
</evidence>
<dbReference type="Proteomes" id="UP000008493">
    <property type="component" value="Unassembled WGS sequence"/>
</dbReference>
<evidence type="ECO:0000256" key="1">
    <source>
        <dbReference type="SAM" id="MobiDB-lite"/>
    </source>
</evidence>
<evidence type="ECO:0000256" key="2">
    <source>
        <dbReference type="SAM" id="SignalP"/>
    </source>
</evidence>
<gene>
    <name evidence="3" type="ORF">AGABI1DRAFT_135085</name>
</gene>
<dbReference type="GeneID" id="18828459"/>
<dbReference type="OMA" id="LAGIMWD"/>
<protein>
    <submittedName>
        <fullName evidence="3">Uncharacterized protein</fullName>
    </submittedName>
</protein>
<dbReference type="RefSeq" id="XP_007336049.1">
    <property type="nucleotide sequence ID" value="XM_007335987.1"/>
</dbReference>
<organism evidence="3 4">
    <name type="scientific">Agaricus bisporus var. burnettii (strain JB137-S8 / ATCC MYA-4627 / FGSC 10392)</name>
    <name type="common">White button mushroom</name>
    <dbReference type="NCBI Taxonomy" id="597362"/>
    <lineage>
        <taxon>Eukaryota</taxon>
        <taxon>Fungi</taxon>
        <taxon>Dikarya</taxon>
        <taxon>Basidiomycota</taxon>
        <taxon>Agaricomycotina</taxon>
        <taxon>Agaricomycetes</taxon>
        <taxon>Agaricomycetidae</taxon>
        <taxon>Agaricales</taxon>
        <taxon>Agaricineae</taxon>
        <taxon>Agaricaceae</taxon>
        <taxon>Agaricus</taxon>
    </lineage>
</organism>
<proteinExistence type="predicted"/>
<accession>K5WRZ9</accession>
<dbReference type="KEGG" id="abp:AGABI1DRAFT135085"/>
<reference evidence="4" key="1">
    <citation type="journal article" date="2012" name="Proc. Natl. Acad. Sci. U.S.A.">
        <title>Genome sequence of the button mushroom Agaricus bisporus reveals mechanisms governing adaptation to a humic-rich ecological niche.</title>
        <authorList>
            <person name="Morin E."/>
            <person name="Kohler A."/>
            <person name="Baker A.R."/>
            <person name="Foulongne-Oriol M."/>
            <person name="Lombard V."/>
            <person name="Nagy L.G."/>
            <person name="Ohm R.A."/>
            <person name="Patyshakuliyeva A."/>
            <person name="Brun A."/>
            <person name="Aerts A.L."/>
            <person name="Bailey A.M."/>
            <person name="Billette C."/>
            <person name="Coutinho P.M."/>
            <person name="Deakin G."/>
            <person name="Doddapaneni H."/>
            <person name="Floudas D."/>
            <person name="Grimwood J."/>
            <person name="Hilden K."/>
            <person name="Kuees U."/>
            <person name="LaButti K.M."/>
            <person name="Lapidus A."/>
            <person name="Lindquist E.A."/>
            <person name="Lucas S.M."/>
            <person name="Murat C."/>
            <person name="Riley R.W."/>
            <person name="Salamov A.A."/>
            <person name="Schmutz J."/>
            <person name="Subramanian V."/>
            <person name="Woesten H.A.B."/>
            <person name="Xu J."/>
            <person name="Eastwood D.C."/>
            <person name="Foster G.D."/>
            <person name="Sonnenberg A.S."/>
            <person name="Cullen D."/>
            <person name="de Vries R.P."/>
            <person name="Lundell T."/>
            <person name="Hibbett D.S."/>
            <person name="Henrissat B."/>
            <person name="Burton K.S."/>
            <person name="Kerrigan R.W."/>
            <person name="Challen M.P."/>
            <person name="Grigoriev I.V."/>
            <person name="Martin F."/>
        </authorList>
    </citation>
    <scope>NUCLEOTIDE SEQUENCE [LARGE SCALE GENOMIC DNA]</scope>
    <source>
        <strain evidence="4">JB137-S8 / ATCC MYA-4627 / FGSC 10392</strain>
    </source>
</reference>
<dbReference type="AlphaFoldDB" id="K5WRZ9"/>
<keyword evidence="4" id="KW-1185">Reference proteome</keyword>
<dbReference type="InParanoid" id="K5WRZ9"/>
<keyword evidence="2" id="KW-0732">Signal</keyword>
<feature type="non-terminal residue" evidence="3">
    <location>
        <position position="62"/>
    </location>
</feature>
<feature type="signal peptide" evidence="2">
    <location>
        <begin position="1"/>
        <end position="20"/>
    </location>
</feature>
<dbReference type="HOGENOM" id="CLU_2910165_0_0_1"/>
<evidence type="ECO:0000313" key="3">
    <source>
        <dbReference type="EMBL" id="EKM73312.1"/>
    </source>
</evidence>
<sequence>MVGFLSFVTLAIALAAPATAFPAHGSLAGLSRQELDDAMSGFGEYKRPPPPPGPLEYGGVKL</sequence>
<name>K5WRZ9_AGABU</name>
<feature type="region of interest" description="Disordered" evidence="1">
    <location>
        <begin position="40"/>
        <end position="62"/>
    </location>
</feature>